<dbReference type="PROSITE" id="PS51257">
    <property type="entry name" value="PROKAR_LIPOPROTEIN"/>
    <property type="match status" value="1"/>
</dbReference>
<comment type="caution">
    <text evidence="1">The sequence shown here is derived from an EMBL/GenBank/DDBJ whole genome shotgun (WGS) entry which is preliminary data.</text>
</comment>
<sequence>MNKLYISLLLVLFLSSCSIGPVPIYVDQPVVRLIEDTLEVTFSVPDVDSNGWENYTWQNIGADTCYLSFEATEIKEKNAYIYRIDYSLIVENDEIDDGSFDFQIPLEISEMDTIDIDPSLDIIINEETAYNIDVADGIHDNVGSGIIEIQVKFTDEMGAVYSSLPIRKPFKLIKP</sequence>
<organism evidence="1 2">
    <name type="scientific">candidate division WOR-3 bacterium</name>
    <dbReference type="NCBI Taxonomy" id="2052148"/>
    <lineage>
        <taxon>Bacteria</taxon>
        <taxon>Bacteria division WOR-3</taxon>
    </lineage>
</organism>
<gene>
    <name evidence="1" type="ORF">DCW38_05740</name>
</gene>
<proteinExistence type="predicted"/>
<dbReference type="EMBL" id="DMZY01000169">
    <property type="protein sequence ID" value="HAV92664.1"/>
    <property type="molecule type" value="Genomic_DNA"/>
</dbReference>
<name>A0A350HAU8_UNCW3</name>
<dbReference type="AlphaFoldDB" id="A0A350HAU8"/>
<evidence type="ECO:0000313" key="1">
    <source>
        <dbReference type="EMBL" id="HAV92664.1"/>
    </source>
</evidence>
<evidence type="ECO:0000313" key="2">
    <source>
        <dbReference type="Proteomes" id="UP000264062"/>
    </source>
</evidence>
<reference evidence="1 2" key="1">
    <citation type="journal article" date="2018" name="Nat. Biotechnol.">
        <title>A standardized bacterial taxonomy based on genome phylogeny substantially revises the tree of life.</title>
        <authorList>
            <person name="Parks D.H."/>
            <person name="Chuvochina M."/>
            <person name="Waite D.W."/>
            <person name="Rinke C."/>
            <person name="Skarshewski A."/>
            <person name="Chaumeil P.A."/>
            <person name="Hugenholtz P."/>
        </authorList>
    </citation>
    <scope>NUCLEOTIDE SEQUENCE [LARGE SCALE GENOMIC DNA]</scope>
    <source>
        <strain evidence="1">UBA9956</strain>
    </source>
</reference>
<accession>A0A350HAU8</accession>
<protein>
    <submittedName>
        <fullName evidence="1">Uncharacterized protein</fullName>
    </submittedName>
</protein>
<dbReference type="Proteomes" id="UP000264062">
    <property type="component" value="Unassembled WGS sequence"/>
</dbReference>